<feature type="domain" description="PilZ" evidence="5">
    <location>
        <begin position="121"/>
        <end position="230"/>
    </location>
</feature>
<comment type="subcellular location">
    <subcellularLocation>
        <location evidence="4">Bacterial flagellum basal body</location>
    </subcellularLocation>
</comment>
<sequence length="246" mass="27127">MNLQINIGVDDVGPYLIHSRREIIALLRRLTGQRELVRMIFSEGEEAVATAVLEVGEDSVIIDSAPSAQQLERVLASSSISFDTALERIRIAFFATRIEPCMHDGLPALRIPLPDTMVRLQRREYYRVLTPRCSIQMEKEEGPPPVSFAVQNVSAGGIALIDDEKVLNPAKGTEYSNCELMLPGAQSVIATLCVMNCCDITLYNGRTARRIGCAFVNPNAAMLALVQRYVSKLERDQNARLHGGGL</sequence>
<evidence type="ECO:0000313" key="7">
    <source>
        <dbReference type="EMBL" id="SMP71379.1"/>
    </source>
</evidence>
<dbReference type="InterPro" id="IPR012349">
    <property type="entry name" value="Split_barrel_FMN-bd"/>
</dbReference>
<dbReference type="Pfam" id="PF07317">
    <property type="entry name" value="PilZN"/>
    <property type="match status" value="1"/>
</dbReference>
<keyword evidence="8" id="KW-1185">Reference proteome</keyword>
<evidence type="ECO:0000313" key="8">
    <source>
        <dbReference type="Proteomes" id="UP001158049"/>
    </source>
</evidence>
<accession>A0ABY1QHR1</accession>
<comment type="similarity">
    <text evidence="4">Belongs to the YcgR family.</text>
</comment>
<comment type="subunit">
    <text evidence="4">Monomer. Interacts with the flagellar basal bodies.</text>
</comment>
<dbReference type="Pfam" id="PF07238">
    <property type="entry name" value="PilZ"/>
    <property type="match status" value="1"/>
</dbReference>
<dbReference type="InterPro" id="IPR009875">
    <property type="entry name" value="PilZ_domain"/>
</dbReference>
<evidence type="ECO:0000256" key="1">
    <source>
        <dbReference type="ARBA" id="ARBA00022636"/>
    </source>
</evidence>
<evidence type="ECO:0000256" key="4">
    <source>
        <dbReference type="HAMAP-Rule" id="MF_01457"/>
    </source>
</evidence>
<organism evidence="7 8">
    <name type="scientific">Noviherbaspirillum suwonense</name>
    <dbReference type="NCBI Taxonomy" id="1224511"/>
    <lineage>
        <taxon>Bacteria</taxon>
        <taxon>Pseudomonadati</taxon>
        <taxon>Pseudomonadota</taxon>
        <taxon>Betaproteobacteria</taxon>
        <taxon>Burkholderiales</taxon>
        <taxon>Oxalobacteraceae</taxon>
        <taxon>Noviherbaspirillum</taxon>
    </lineage>
</organism>
<dbReference type="Proteomes" id="UP001158049">
    <property type="component" value="Unassembled WGS sequence"/>
</dbReference>
<feature type="domain" description="Type III secretion system flagellar brake protein YcgR PilZN" evidence="6">
    <location>
        <begin position="15"/>
        <end position="119"/>
    </location>
</feature>
<reference evidence="7 8" key="1">
    <citation type="submission" date="2017-05" db="EMBL/GenBank/DDBJ databases">
        <authorList>
            <person name="Varghese N."/>
            <person name="Submissions S."/>
        </authorList>
    </citation>
    <scope>NUCLEOTIDE SEQUENCE [LARGE SCALE GENOMIC DNA]</scope>
    <source>
        <strain evidence="7 8">DSM 26001</strain>
    </source>
</reference>
<proteinExistence type="inferred from homology"/>
<keyword evidence="3 4" id="KW-0975">Bacterial flagellum</keyword>
<keyword evidence="2 4" id="KW-0547">Nucleotide-binding</keyword>
<protein>
    <recommendedName>
        <fullName evidence="4">Flagellar brake protein YcgR</fullName>
    </recommendedName>
    <alternativeName>
        <fullName evidence="4">Cyclic di-GMP binding protein YcgR</fullName>
    </alternativeName>
</protein>
<evidence type="ECO:0000256" key="3">
    <source>
        <dbReference type="ARBA" id="ARBA00023143"/>
    </source>
</evidence>
<dbReference type="HAMAP" id="MF_01457">
    <property type="entry name" value="YcgR"/>
    <property type="match status" value="1"/>
</dbReference>
<comment type="caution">
    <text evidence="7">The sequence shown here is derived from an EMBL/GenBank/DDBJ whole genome shotgun (WGS) entry which is preliminary data.</text>
</comment>
<dbReference type="InterPro" id="IPR023787">
    <property type="entry name" value="T3SS_YcgR"/>
</dbReference>
<dbReference type="RefSeq" id="WP_283443917.1">
    <property type="nucleotide sequence ID" value="NZ_FXUL01000017.1"/>
</dbReference>
<comment type="function">
    <text evidence="4">Acts as a flagellar brake, regulating swimming and swarming in a bis-(3'-5') cyclic diguanylic acid (c-di-GMP)-dependent manner. Binds 1 c-di-GMP dimer per subunit. Increasing levels of c-di-GMP lead to decreased motility.</text>
</comment>
<dbReference type="Gene3D" id="2.30.110.10">
    <property type="entry name" value="Electron Transport, Fmn-binding Protein, Chain A"/>
    <property type="match status" value="1"/>
</dbReference>
<dbReference type="EMBL" id="FXUL01000017">
    <property type="protein sequence ID" value="SMP71379.1"/>
    <property type="molecule type" value="Genomic_DNA"/>
</dbReference>
<dbReference type="InterPro" id="IPR009926">
    <property type="entry name" value="T3SS_YcgR_PilZN"/>
</dbReference>
<gene>
    <name evidence="4" type="primary">ycgR</name>
    <name evidence="7" type="ORF">SAMN06295970_11713</name>
</gene>
<keyword evidence="1 4" id="KW-0973">c-di-GMP</keyword>
<evidence type="ECO:0000256" key="2">
    <source>
        <dbReference type="ARBA" id="ARBA00022741"/>
    </source>
</evidence>
<dbReference type="Gene3D" id="2.40.10.220">
    <property type="entry name" value="predicted glycosyltransferase like domains"/>
    <property type="match status" value="1"/>
</dbReference>
<evidence type="ECO:0000259" key="5">
    <source>
        <dbReference type="Pfam" id="PF07238"/>
    </source>
</evidence>
<name>A0ABY1QHR1_9BURK</name>
<evidence type="ECO:0000259" key="6">
    <source>
        <dbReference type="Pfam" id="PF07317"/>
    </source>
</evidence>